<reference evidence="3 4" key="1">
    <citation type="submission" date="2020-03" db="EMBL/GenBank/DDBJ databases">
        <title>Draft genome sequences of bacterial isolates from the female urobiome.</title>
        <authorList>
            <person name="Miller-Ensminger T."/>
            <person name="Wolfe A.J."/>
            <person name="Putonti C."/>
        </authorList>
    </citation>
    <scope>NUCLEOTIDE SEQUENCE [LARGE SCALE GENOMIC DNA]</scope>
    <source>
        <strain evidence="3 4">UMB8490</strain>
    </source>
</reference>
<dbReference type="Proteomes" id="UP000591626">
    <property type="component" value="Unassembled WGS sequence"/>
</dbReference>
<feature type="chain" id="PRO_5042975928" description="Lipoprotein" evidence="2">
    <location>
        <begin position="23"/>
        <end position="364"/>
    </location>
</feature>
<name>A0AAP6XKE3_9CORY</name>
<evidence type="ECO:0000313" key="3">
    <source>
        <dbReference type="EMBL" id="NJJ03731.1"/>
    </source>
</evidence>
<evidence type="ECO:0000256" key="2">
    <source>
        <dbReference type="SAM" id="SignalP"/>
    </source>
</evidence>
<comment type="caution">
    <text evidence="3">The sequence shown here is derived from an EMBL/GenBank/DDBJ whole genome shotgun (WGS) entry which is preliminary data.</text>
</comment>
<evidence type="ECO:0008006" key="5">
    <source>
        <dbReference type="Google" id="ProtNLM"/>
    </source>
</evidence>
<feature type="compositionally biased region" description="Acidic residues" evidence="1">
    <location>
        <begin position="43"/>
        <end position="52"/>
    </location>
</feature>
<sequence length="364" mass="39231">MMLRRALALVTASSVAFVSACAGGDSRETVVVTSVKWVNPDGSEIEGEDDPDGEKGSSTSNWRELYEKVLDAPGEQDFEVPLATDGELDFTLNGNYNYALVEANGGGNPELLLSQWGDNMYSDRYASVLVFTTDGGSLEVADQSLVYGAAGAGGFRAGLYASQLGRGLYQTTNSSGTGEGQSTWVDLEGASLVASQESSGFSAMNSSPLHLVIDWMTLEDRAPLETGELTVHLEESTVERVGGEDVVIEGTVVMKTGAELQPEGMPNGEDSSSEYFLLELDSPQEFTDYNHAGSVYTKSTDSVALGRREIGARGHQYLQNLEWEKVVGQRVRLTVAPQYMHFQTDAGMPMGALRVGRYEKVEIL</sequence>
<feature type="region of interest" description="Disordered" evidence="1">
    <location>
        <begin position="40"/>
        <end position="59"/>
    </location>
</feature>
<dbReference type="RefSeq" id="WP_167616304.1">
    <property type="nucleotide sequence ID" value="NZ_JAAUVV010000007.1"/>
</dbReference>
<keyword evidence="2" id="KW-0732">Signal</keyword>
<evidence type="ECO:0000256" key="1">
    <source>
        <dbReference type="SAM" id="MobiDB-lite"/>
    </source>
</evidence>
<accession>A0AAP6XKE3</accession>
<evidence type="ECO:0000313" key="4">
    <source>
        <dbReference type="Proteomes" id="UP000591626"/>
    </source>
</evidence>
<proteinExistence type="predicted"/>
<dbReference type="EMBL" id="JAAUVV010000007">
    <property type="protein sequence ID" value="NJJ03731.1"/>
    <property type="molecule type" value="Genomic_DNA"/>
</dbReference>
<dbReference type="AlphaFoldDB" id="A0AAP6XKE3"/>
<feature type="signal peptide" evidence="2">
    <location>
        <begin position="1"/>
        <end position="22"/>
    </location>
</feature>
<organism evidence="3 4">
    <name type="scientific">Corynebacterium coyleae</name>
    <dbReference type="NCBI Taxonomy" id="53374"/>
    <lineage>
        <taxon>Bacteria</taxon>
        <taxon>Bacillati</taxon>
        <taxon>Actinomycetota</taxon>
        <taxon>Actinomycetes</taxon>
        <taxon>Mycobacteriales</taxon>
        <taxon>Corynebacteriaceae</taxon>
        <taxon>Corynebacterium</taxon>
    </lineage>
</organism>
<protein>
    <recommendedName>
        <fullName evidence="5">Lipoprotein</fullName>
    </recommendedName>
</protein>
<gene>
    <name evidence="3" type="ORF">HC138_05105</name>
</gene>
<dbReference type="PROSITE" id="PS51257">
    <property type="entry name" value="PROKAR_LIPOPROTEIN"/>
    <property type="match status" value="1"/>
</dbReference>